<dbReference type="AlphaFoldDB" id="A0A917PJ17"/>
<comment type="caution">
    <text evidence="1">The sequence shown here is derived from an EMBL/GenBank/DDBJ whole genome shotgun (WGS) entry which is preliminary data.</text>
</comment>
<evidence type="ECO:0000313" key="2">
    <source>
        <dbReference type="Proteomes" id="UP000636956"/>
    </source>
</evidence>
<sequence length="81" mass="8278">MPESRHDPAAFLAFCGLALMTTLPGATLTAVGGMYLVLLALVAAKANAWLNRPRVSRNLERTSGGVLAALGVGTIASAAQL</sequence>
<protein>
    <recommendedName>
        <fullName evidence="3">LysE family translocator</fullName>
    </recommendedName>
</protein>
<dbReference type="Proteomes" id="UP000636956">
    <property type="component" value="Unassembled WGS sequence"/>
</dbReference>
<keyword evidence="2" id="KW-1185">Reference proteome</keyword>
<dbReference type="EMBL" id="BMMD01000008">
    <property type="protein sequence ID" value="GGJ79905.1"/>
    <property type="molecule type" value="Genomic_DNA"/>
</dbReference>
<organism evidence="1 2">
    <name type="scientific">Agromyces bauzanensis</name>
    <dbReference type="NCBI Taxonomy" id="1308924"/>
    <lineage>
        <taxon>Bacteria</taxon>
        <taxon>Bacillati</taxon>
        <taxon>Actinomycetota</taxon>
        <taxon>Actinomycetes</taxon>
        <taxon>Micrococcales</taxon>
        <taxon>Microbacteriaceae</taxon>
        <taxon>Agromyces</taxon>
    </lineage>
</organism>
<gene>
    <name evidence="1" type="ORF">GCM10011372_17950</name>
</gene>
<accession>A0A917PJ17</accession>
<proteinExistence type="predicted"/>
<evidence type="ECO:0008006" key="3">
    <source>
        <dbReference type="Google" id="ProtNLM"/>
    </source>
</evidence>
<dbReference type="RefSeq" id="WP_188743089.1">
    <property type="nucleotide sequence ID" value="NZ_BAABFW010000001.1"/>
</dbReference>
<reference evidence="1" key="2">
    <citation type="submission" date="2020-09" db="EMBL/GenBank/DDBJ databases">
        <authorList>
            <person name="Sun Q."/>
            <person name="Zhou Y."/>
        </authorList>
    </citation>
    <scope>NUCLEOTIDE SEQUENCE</scope>
    <source>
        <strain evidence="1">CGMCC 1.8984</strain>
    </source>
</reference>
<evidence type="ECO:0000313" key="1">
    <source>
        <dbReference type="EMBL" id="GGJ79905.1"/>
    </source>
</evidence>
<name>A0A917PJ17_9MICO</name>
<reference evidence="1" key="1">
    <citation type="journal article" date="2014" name="Int. J. Syst. Evol. Microbiol.">
        <title>Complete genome sequence of Corynebacterium casei LMG S-19264T (=DSM 44701T), isolated from a smear-ripened cheese.</title>
        <authorList>
            <consortium name="US DOE Joint Genome Institute (JGI-PGF)"/>
            <person name="Walter F."/>
            <person name="Albersmeier A."/>
            <person name="Kalinowski J."/>
            <person name="Ruckert C."/>
        </authorList>
    </citation>
    <scope>NUCLEOTIDE SEQUENCE</scope>
    <source>
        <strain evidence="1">CGMCC 1.8984</strain>
    </source>
</reference>